<dbReference type="CDD" id="cd04187">
    <property type="entry name" value="DPM1_like_bac"/>
    <property type="match status" value="1"/>
</dbReference>
<dbReference type="GO" id="GO:0016757">
    <property type="term" value="F:glycosyltransferase activity"/>
    <property type="evidence" value="ECO:0007669"/>
    <property type="project" value="UniProtKB-KW"/>
</dbReference>
<evidence type="ECO:0000313" key="10">
    <source>
        <dbReference type="Proteomes" id="UP000051166"/>
    </source>
</evidence>
<dbReference type="Gene3D" id="3.90.550.10">
    <property type="entry name" value="Spore Coat Polysaccharide Biosynthesis Protein SpsA, Chain A"/>
    <property type="match status" value="1"/>
</dbReference>
<keyword evidence="5 7" id="KW-1133">Transmembrane helix</keyword>
<dbReference type="Pfam" id="PF00535">
    <property type="entry name" value="Glycos_transf_2"/>
    <property type="match status" value="1"/>
</dbReference>
<dbReference type="Proteomes" id="UP000051166">
    <property type="component" value="Unassembled WGS sequence"/>
</dbReference>
<dbReference type="InterPro" id="IPR001173">
    <property type="entry name" value="Glyco_trans_2-like"/>
</dbReference>
<evidence type="ECO:0000256" key="7">
    <source>
        <dbReference type="SAM" id="Phobius"/>
    </source>
</evidence>
<feature type="transmembrane region" description="Helical" evidence="7">
    <location>
        <begin position="237"/>
        <end position="258"/>
    </location>
</feature>
<dbReference type="InterPro" id="IPR050256">
    <property type="entry name" value="Glycosyltransferase_2"/>
</dbReference>
<evidence type="ECO:0000259" key="8">
    <source>
        <dbReference type="Pfam" id="PF00535"/>
    </source>
</evidence>
<sequence>MGNRLTIVSPCYNEEDVLAEAAKLLGEILDKLIAQGKIAADSKILFVNDGSVDATWQMIKELEHKSPKYTGIKFSRNFGHQNALMAGLKKALPWSDMVITIDVDLQDDVEKIYEMVDCYHAGNDIVYAVRNNRDTDSKFKRNTALFFYWMMKKMGVELVPNHADYRLMSQRAVKALLEYREENLFIRGIIPKLGFKNTKVYYARKERYAGVSHYPLKKMLNFAINGITSFTIVPIKIMLYLGIVISTLSGLCLLWVLYSFLTSHTVSGWASVMMSLWFLGGFQLITISIVGTYIGKIFVETKHRPRYIIEEDDYTQGMTNQLAQSQVAHGTLRDAGKLPKELNHVNVN</sequence>
<dbReference type="GO" id="GO:0005886">
    <property type="term" value="C:plasma membrane"/>
    <property type="evidence" value="ECO:0007669"/>
    <property type="project" value="TreeGrafter"/>
</dbReference>
<dbReference type="PANTHER" id="PTHR48090:SF1">
    <property type="entry name" value="PROPHAGE BACTOPRENOL GLUCOSYL TRANSFERASE HOMOLOG"/>
    <property type="match status" value="1"/>
</dbReference>
<dbReference type="AlphaFoldDB" id="A0A0R1UZT4"/>
<evidence type="ECO:0000256" key="1">
    <source>
        <dbReference type="ARBA" id="ARBA00004141"/>
    </source>
</evidence>
<protein>
    <submittedName>
        <fullName evidence="9">Glycosyltransferase</fullName>
    </submittedName>
</protein>
<keyword evidence="6 7" id="KW-0472">Membrane</keyword>
<gene>
    <name evidence="9" type="ORF">FD50_GL000661</name>
</gene>
<comment type="caution">
    <text evidence="9">The sequence shown here is derived from an EMBL/GenBank/DDBJ whole genome shotgun (WGS) entry which is preliminary data.</text>
</comment>
<evidence type="ECO:0000256" key="5">
    <source>
        <dbReference type="ARBA" id="ARBA00022989"/>
    </source>
</evidence>
<dbReference type="PANTHER" id="PTHR48090">
    <property type="entry name" value="UNDECAPRENYL-PHOSPHATE 4-DEOXY-4-FORMAMIDO-L-ARABINOSE TRANSFERASE-RELATED"/>
    <property type="match status" value="1"/>
</dbReference>
<dbReference type="STRING" id="1423801.FD50_GL000661"/>
<keyword evidence="3 9" id="KW-0808">Transferase</keyword>
<accession>A0A0R1UZT4</accession>
<evidence type="ECO:0000256" key="4">
    <source>
        <dbReference type="ARBA" id="ARBA00022692"/>
    </source>
</evidence>
<dbReference type="GeneID" id="98308086"/>
<evidence type="ECO:0000313" key="9">
    <source>
        <dbReference type="EMBL" id="KRL98848.1"/>
    </source>
</evidence>
<proteinExistence type="predicted"/>
<keyword evidence="10" id="KW-1185">Reference proteome</keyword>
<evidence type="ECO:0000256" key="3">
    <source>
        <dbReference type="ARBA" id="ARBA00022679"/>
    </source>
</evidence>
<dbReference type="RefSeq" id="WP_082610444.1">
    <property type="nucleotide sequence ID" value="NZ_AZFQ01000036.1"/>
</dbReference>
<evidence type="ECO:0000256" key="6">
    <source>
        <dbReference type="ARBA" id="ARBA00023136"/>
    </source>
</evidence>
<comment type="subcellular location">
    <subcellularLocation>
        <location evidence="1">Membrane</location>
        <topology evidence="1">Multi-pass membrane protein</topology>
    </subcellularLocation>
</comment>
<dbReference type="SUPFAM" id="SSF53448">
    <property type="entry name" value="Nucleotide-diphospho-sugar transferases"/>
    <property type="match status" value="1"/>
</dbReference>
<evidence type="ECO:0000256" key="2">
    <source>
        <dbReference type="ARBA" id="ARBA00022676"/>
    </source>
</evidence>
<dbReference type="InterPro" id="IPR029044">
    <property type="entry name" value="Nucleotide-diphossugar_trans"/>
</dbReference>
<name>A0A0R1UZT4_9LACO</name>
<keyword evidence="2" id="KW-0328">Glycosyltransferase</keyword>
<feature type="domain" description="Glycosyltransferase 2-like" evidence="8">
    <location>
        <begin position="6"/>
        <end position="172"/>
    </location>
</feature>
<keyword evidence="4 7" id="KW-0812">Transmembrane</keyword>
<dbReference type="EMBL" id="AZFQ01000036">
    <property type="protein sequence ID" value="KRL98848.1"/>
    <property type="molecule type" value="Genomic_DNA"/>
</dbReference>
<feature type="transmembrane region" description="Helical" evidence="7">
    <location>
        <begin position="278"/>
        <end position="299"/>
    </location>
</feature>
<dbReference type="OrthoDB" id="9807778at2"/>
<reference evidence="9 10" key="1">
    <citation type="journal article" date="2015" name="Genome Announc.">
        <title>Expanding the biotechnology potential of lactobacilli through comparative genomics of 213 strains and associated genera.</title>
        <authorList>
            <person name="Sun Z."/>
            <person name="Harris H.M."/>
            <person name="McCann A."/>
            <person name="Guo C."/>
            <person name="Argimon S."/>
            <person name="Zhang W."/>
            <person name="Yang X."/>
            <person name="Jeffery I.B."/>
            <person name="Cooney J.C."/>
            <person name="Kagawa T.F."/>
            <person name="Liu W."/>
            <person name="Song Y."/>
            <person name="Salvetti E."/>
            <person name="Wrobel A."/>
            <person name="Rasinkangas P."/>
            <person name="Parkhill J."/>
            <person name="Rea M.C."/>
            <person name="O'Sullivan O."/>
            <person name="Ritari J."/>
            <person name="Douillard F.P."/>
            <person name="Paul Ross R."/>
            <person name="Yang R."/>
            <person name="Briner A.E."/>
            <person name="Felis G.E."/>
            <person name="de Vos W.M."/>
            <person name="Barrangou R."/>
            <person name="Klaenhammer T.R."/>
            <person name="Caufield P.W."/>
            <person name="Cui Y."/>
            <person name="Zhang H."/>
            <person name="O'Toole P.W."/>
        </authorList>
    </citation>
    <scope>NUCLEOTIDE SEQUENCE [LARGE SCALE GENOMIC DNA]</scope>
    <source>
        <strain evidence="9 10">DSM 16230</strain>
    </source>
</reference>
<organism evidence="9 10">
    <name type="scientific">Liquorilactobacillus satsumensis DSM 16230 = JCM 12392</name>
    <dbReference type="NCBI Taxonomy" id="1423801"/>
    <lineage>
        <taxon>Bacteria</taxon>
        <taxon>Bacillati</taxon>
        <taxon>Bacillota</taxon>
        <taxon>Bacilli</taxon>
        <taxon>Lactobacillales</taxon>
        <taxon>Lactobacillaceae</taxon>
        <taxon>Liquorilactobacillus</taxon>
    </lineage>
</organism>
<dbReference type="PATRIC" id="fig|1423801.4.peg.670"/>